<evidence type="ECO:0000256" key="3">
    <source>
        <dbReference type="ARBA" id="ARBA00008273"/>
    </source>
</evidence>
<dbReference type="NCBIfam" id="TIGR00928">
    <property type="entry name" value="purB"/>
    <property type="match status" value="1"/>
</dbReference>
<feature type="domain" description="Adenylosuccinate lyase C-terminal" evidence="14">
    <location>
        <begin position="351"/>
        <end position="432"/>
    </location>
</feature>
<evidence type="ECO:0000256" key="5">
    <source>
        <dbReference type="ARBA" id="ARBA00017058"/>
    </source>
</evidence>
<dbReference type="Gene3D" id="1.10.275.60">
    <property type="match status" value="1"/>
</dbReference>
<dbReference type="Gene3D" id="1.10.40.30">
    <property type="entry name" value="Fumarase/aspartase (C-terminal domain)"/>
    <property type="match status" value="1"/>
</dbReference>
<dbReference type="EMBL" id="GG693890">
    <property type="protein sequence ID" value="EES51449.1"/>
    <property type="molecule type" value="Genomic_DNA"/>
</dbReference>
<dbReference type="PANTHER" id="PTHR43172">
    <property type="entry name" value="ADENYLOSUCCINATE LYASE"/>
    <property type="match status" value="1"/>
</dbReference>
<name>C6I121_9BACT</name>
<dbReference type="CDD" id="cd01360">
    <property type="entry name" value="Adenylsuccinate_lyase_1"/>
    <property type="match status" value="1"/>
</dbReference>
<dbReference type="InterPro" id="IPR022761">
    <property type="entry name" value="Fumarate_lyase_N"/>
</dbReference>
<feature type="region of interest" description="Disordered" evidence="13">
    <location>
        <begin position="254"/>
        <end position="273"/>
    </location>
</feature>
<accession>C6I121</accession>
<dbReference type="GO" id="GO:0005829">
    <property type="term" value="C:cytosol"/>
    <property type="evidence" value="ECO:0007669"/>
    <property type="project" value="TreeGrafter"/>
</dbReference>
<dbReference type="PRINTS" id="PR00145">
    <property type="entry name" value="ARGSUCLYASE"/>
</dbReference>
<evidence type="ECO:0000256" key="12">
    <source>
        <dbReference type="RuleBase" id="RU361172"/>
    </source>
</evidence>
<comment type="catalytic activity">
    <reaction evidence="8">
        <text>(2S)-2-[5-amino-1-(5-phospho-beta-D-ribosyl)imidazole-4-carboxamido]succinate = 5-amino-1-(5-phospho-beta-D-ribosyl)imidazole-4-carboxamide + fumarate</text>
        <dbReference type="Rhea" id="RHEA:23920"/>
        <dbReference type="ChEBI" id="CHEBI:29806"/>
        <dbReference type="ChEBI" id="CHEBI:58443"/>
        <dbReference type="ChEBI" id="CHEBI:58475"/>
        <dbReference type="EC" id="4.3.2.2"/>
    </reaction>
    <physiologicalReaction direction="left-to-right" evidence="8">
        <dbReference type="Rhea" id="RHEA:23921"/>
    </physiologicalReaction>
</comment>
<dbReference type="GO" id="GO:0004018">
    <property type="term" value="F:N6-(1,2-dicarboxyethyl)AMP AMP-lyase (fumarate-forming) activity"/>
    <property type="evidence" value="ECO:0007669"/>
    <property type="project" value="UniProtKB-UniRule"/>
</dbReference>
<dbReference type="Pfam" id="PF00206">
    <property type="entry name" value="Lyase_1"/>
    <property type="match status" value="1"/>
</dbReference>
<keyword evidence="6 12" id="KW-0658">Purine biosynthesis</keyword>
<evidence type="ECO:0000256" key="2">
    <source>
        <dbReference type="ARBA" id="ARBA00004734"/>
    </source>
</evidence>
<sequence length="451" mass="50238">MIDRYCRAPMKGLFETEHRLKTWLSVERAVVSTLARHGKVDPEGARAVAETAVRIDIPRMEAIEAETRHDVIAFLTMVSEQLPEKGRAVLHFGMTSTDLVDTAQNLLVRDALHIVADELRRFVGILREKALLYRTTLMVGRSHGIHGEPIVFGLKFLSWFAEFSRHAERLSRVRETMAVGKLSGAMGTAVNIDPALEEEILGRLGLAVEPVATQVVSRDRHAELFSVLAGIGSSLERVAVEIRHLQRTEVGEAEEPFRAGQKGSSAMPHKRNPVGSENITGLARLLRSYSVAALENVALWHERDISHSSVERVILPDAFCLIDYMLDRMGTILRDLVVYPERMKRNLEASGGLVFSQSVLLELVDSGLPREEAYRIVQDAAMTTFREGGLFRERLVAHPDFPKGEIWSTRLDRAFDPLRFTHNVSGIYRRVLGEDVDAPGAASAGAPRGER</sequence>
<dbReference type="PANTHER" id="PTHR43172:SF1">
    <property type="entry name" value="ADENYLOSUCCINATE LYASE"/>
    <property type="match status" value="1"/>
</dbReference>
<dbReference type="InterPro" id="IPR020557">
    <property type="entry name" value="Fumarate_lyase_CS"/>
</dbReference>
<dbReference type="PROSITE" id="PS00163">
    <property type="entry name" value="FUMARATE_LYASES"/>
    <property type="match status" value="1"/>
</dbReference>
<dbReference type="SMART" id="SM00998">
    <property type="entry name" value="ADSL_C"/>
    <property type="match status" value="1"/>
</dbReference>
<protein>
    <recommendedName>
        <fullName evidence="5 11">Adenylosuccinate lyase</fullName>
        <shortName evidence="12">ASL</shortName>
        <ecNumber evidence="4 11">4.3.2.2</ecNumber>
    </recommendedName>
    <alternativeName>
        <fullName evidence="9 12">Adenylosuccinase</fullName>
    </alternativeName>
</protein>
<organism evidence="15 16">
    <name type="scientific">Leptospirillum ferrodiazotrophum</name>
    <dbReference type="NCBI Taxonomy" id="412449"/>
    <lineage>
        <taxon>Bacteria</taxon>
        <taxon>Pseudomonadati</taxon>
        <taxon>Nitrospirota</taxon>
        <taxon>Nitrospiria</taxon>
        <taxon>Nitrospirales</taxon>
        <taxon>Nitrospiraceae</taxon>
        <taxon>Leptospirillum</taxon>
    </lineage>
</organism>
<evidence type="ECO:0000256" key="4">
    <source>
        <dbReference type="ARBA" id="ARBA00012339"/>
    </source>
</evidence>
<comment type="pathway">
    <text evidence="2 12">Purine metabolism; AMP biosynthesis via de novo pathway; AMP from IMP: step 2/2.</text>
</comment>
<evidence type="ECO:0000256" key="7">
    <source>
        <dbReference type="ARBA" id="ARBA00023239"/>
    </source>
</evidence>
<evidence type="ECO:0000256" key="9">
    <source>
        <dbReference type="ARBA" id="ARBA00030717"/>
    </source>
</evidence>
<comment type="similarity">
    <text evidence="3 12">Belongs to the lyase 1 family. Adenylosuccinate lyase subfamily.</text>
</comment>
<dbReference type="InterPro" id="IPR019468">
    <property type="entry name" value="AdenyloSucc_lyase_C"/>
</dbReference>
<dbReference type="GO" id="GO:0070626">
    <property type="term" value="F:(S)-2-(5-amino-1-(5-phospho-D-ribosyl)imidazole-4-carboxamido) succinate lyase (fumarate-forming) activity"/>
    <property type="evidence" value="ECO:0007669"/>
    <property type="project" value="TreeGrafter"/>
</dbReference>
<evidence type="ECO:0000256" key="6">
    <source>
        <dbReference type="ARBA" id="ARBA00022755"/>
    </source>
</evidence>
<dbReference type="AlphaFoldDB" id="C6I121"/>
<evidence type="ECO:0000256" key="1">
    <source>
        <dbReference type="ARBA" id="ARBA00004706"/>
    </source>
</evidence>
<keyword evidence="16" id="KW-1185">Reference proteome</keyword>
<dbReference type="PRINTS" id="PR00149">
    <property type="entry name" value="FUMRATELYASE"/>
</dbReference>
<evidence type="ECO:0000256" key="11">
    <source>
        <dbReference type="NCBIfam" id="TIGR00928"/>
    </source>
</evidence>
<keyword evidence="7 12" id="KW-0456">Lyase</keyword>
<evidence type="ECO:0000256" key="10">
    <source>
        <dbReference type="ARBA" id="ARBA00049115"/>
    </source>
</evidence>
<gene>
    <name evidence="15" type="ORF">UBAL3_96150014</name>
</gene>
<dbReference type="GO" id="GO:0044208">
    <property type="term" value="P:'de novo' AMP biosynthetic process"/>
    <property type="evidence" value="ECO:0007669"/>
    <property type="project" value="UniProtKB-UniPathway"/>
</dbReference>
<reference evidence="15 16" key="1">
    <citation type="journal article" date="2009" name="Appl. Environ. Microbiol.">
        <title>Community genomic and proteomic analyses of chemoautotrophic iron-oxidizing "Leptospirillum rubarum" (Group II) and "Leptospirillum ferrodiazotrophum" (Group III) bacteria in acid mine drainage biofilms.</title>
        <authorList>
            <person name="Goltsman D.S."/>
            <person name="Denef V.J."/>
            <person name="Singer S.W."/>
            <person name="VerBerkmoes N.C."/>
            <person name="Lefsrud M."/>
            <person name="Mueller R.S."/>
            <person name="Dick G.J."/>
            <person name="Sun C.L."/>
            <person name="Wheeler K.E."/>
            <person name="Zemla A."/>
            <person name="Baker B.J."/>
            <person name="Hauser L."/>
            <person name="Land M."/>
            <person name="Shah M.B."/>
            <person name="Thelen M.P."/>
            <person name="Hettich R.L."/>
            <person name="Banfield J.F."/>
        </authorList>
    </citation>
    <scope>NUCLEOTIDE SEQUENCE [LARGE SCALE GENOMIC DNA]</scope>
</reference>
<evidence type="ECO:0000313" key="15">
    <source>
        <dbReference type="EMBL" id="EES51449.1"/>
    </source>
</evidence>
<dbReference type="UniPathway" id="UPA00075">
    <property type="reaction ID" value="UER00336"/>
</dbReference>
<dbReference type="GO" id="GO:0006189">
    <property type="term" value="P:'de novo' IMP biosynthetic process"/>
    <property type="evidence" value="ECO:0007669"/>
    <property type="project" value="UniProtKB-UniPathway"/>
</dbReference>
<dbReference type="SUPFAM" id="SSF48557">
    <property type="entry name" value="L-aspartase-like"/>
    <property type="match status" value="1"/>
</dbReference>
<dbReference type="EC" id="4.3.2.2" evidence="4 11"/>
<dbReference type="Gene3D" id="1.20.200.10">
    <property type="entry name" value="Fumarase/aspartase (Central domain)"/>
    <property type="match status" value="1"/>
</dbReference>
<dbReference type="InterPro" id="IPR008948">
    <property type="entry name" value="L-Aspartase-like"/>
</dbReference>
<comment type="catalytic activity">
    <reaction evidence="10">
        <text>N(6)-(1,2-dicarboxyethyl)-AMP = fumarate + AMP</text>
        <dbReference type="Rhea" id="RHEA:16853"/>
        <dbReference type="ChEBI" id="CHEBI:29806"/>
        <dbReference type="ChEBI" id="CHEBI:57567"/>
        <dbReference type="ChEBI" id="CHEBI:456215"/>
        <dbReference type="EC" id="4.3.2.2"/>
    </reaction>
    <physiologicalReaction direction="left-to-right" evidence="10">
        <dbReference type="Rhea" id="RHEA:16854"/>
    </physiologicalReaction>
</comment>
<proteinExistence type="inferred from homology"/>
<dbReference type="FunFam" id="1.20.200.10:FF:000008">
    <property type="entry name" value="Adenylosuccinate lyase"/>
    <property type="match status" value="1"/>
</dbReference>
<dbReference type="InterPro" id="IPR000362">
    <property type="entry name" value="Fumarate_lyase_fam"/>
</dbReference>
<evidence type="ECO:0000313" key="16">
    <source>
        <dbReference type="Proteomes" id="UP000009374"/>
    </source>
</evidence>
<evidence type="ECO:0000256" key="13">
    <source>
        <dbReference type="SAM" id="MobiDB-lite"/>
    </source>
</evidence>
<dbReference type="Pfam" id="PF10397">
    <property type="entry name" value="ADSL_C"/>
    <property type="match status" value="1"/>
</dbReference>
<evidence type="ECO:0000259" key="14">
    <source>
        <dbReference type="SMART" id="SM00998"/>
    </source>
</evidence>
<dbReference type="InterPro" id="IPR004769">
    <property type="entry name" value="Pur_lyase"/>
</dbReference>
<dbReference type="UniPathway" id="UPA00074">
    <property type="reaction ID" value="UER00132"/>
</dbReference>
<dbReference type="Proteomes" id="UP000009374">
    <property type="component" value="Unassembled WGS sequence"/>
</dbReference>
<comment type="pathway">
    <text evidence="1 12">Purine metabolism; IMP biosynthesis via de novo pathway; 5-amino-1-(5-phospho-D-ribosyl)imidazole-4-carboxamide from 5-amino-1-(5-phospho-D-ribosyl)imidazole-4-carboxylate: step 2/2.</text>
</comment>
<evidence type="ECO:0000256" key="8">
    <source>
        <dbReference type="ARBA" id="ARBA00024477"/>
    </source>
</evidence>